<feature type="compositionally biased region" description="Polar residues" evidence="1">
    <location>
        <begin position="140"/>
        <end position="162"/>
    </location>
</feature>
<feature type="compositionally biased region" description="Basic residues" evidence="1">
    <location>
        <begin position="858"/>
        <end position="873"/>
    </location>
</feature>
<evidence type="ECO:0000313" key="2">
    <source>
        <dbReference type="EMBL" id="GMH77738.1"/>
    </source>
</evidence>
<feature type="region of interest" description="Disordered" evidence="1">
    <location>
        <begin position="82"/>
        <end position="230"/>
    </location>
</feature>
<feature type="compositionally biased region" description="Acidic residues" evidence="1">
    <location>
        <begin position="201"/>
        <end position="218"/>
    </location>
</feature>
<feature type="compositionally biased region" description="Gly residues" evidence="1">
    <location>
        <begin position="843"/>
        <end position="857"/>
    </location>
</feature>
<accession>A0A9W7AZA2</accession>
<keyword evidence="3" id="KW-1185">Reference proteome</keyword>
<evidence type="ECO:0000313" key="3">
    <source>
        <dbReference type="Proteomes" id="UP001165082"/>
    </source>
</evidence>
<proteinExistence type="predicted"/>
<dbReference type="OrthoDB" id="205598at2759"/>
<dbReference type="AlphaFoldDB" id="A0A9W7AZA2"/>
<dbReference type="Proteomes" id="UP001165082">
    <property type="component" value="Unassembled WGS sequence"/>
</dbReference>
<feature type="compositionally biased region" description="Polar residues" evidence="1">
    <location>
        <begin position="180"/>
        <end position="191"/>
    </location>
</feature>
<name>A0A9W7AZA2_9STRA</name>
<evidence type="ECO:0000256" key="1">
    <source>
        <dbReference type="SAM" id="MobiDB-lite"/>
    </source>
</evidence>
<dbReference type="EMBL" id="BRXZ01001750">
    <property type="protein sequence ID" value="GMH77738.1"/>
    <property type="molecule type" value="Genomic_DNA"/>
</dbReference>
<feature type="region of interest" description="Disordered" evidence="1">
    <location>
        <begin position="781"/>
        <end position="897"/>
    </location>
</feature>
<gene>
    <name evidence="2" type="ORF">TrRE_jg8288</name>
</gene>
<feature type="compositionally biased region" description="Polar residues" evidence="1">
    <location>
        <begin position="118"/>
        <end position="128"/>
    </location>
</feature>
<reference evidence="2" key="1">
    <citation type="submission" date="2022-07" db="EMBL/GenBank/DDBJ databases">
        <title>Genome analysis of Parmales, a sister group of diatoms, reveals the evolutionary specialization of diatoms from phago-mixotrophs to photoautotrophs.</title>
        <authorList>
            <person name="Ban H."/>
            <person name="Sato S."/>
            <person name="Yoshikawa S."/>
            <person name="Kazumasa Y."/>
            <person name="Nakamura Y."/>
            <person name="Ichinomiya M."/>
            <person name="Saitoh K."/>
            <person name="Sato N."/>
            <person name="Blanc-Mathieu R."/>
            <person name="Endo H."/>
            <person name="Kuwata A."/>
            <person name="Ogata H."/>
        </authorList>
    </citation>
    <scope>NUCLEOTIDE SEQUENCE</scope>
</reference>
<comment type="caution">
    <text evidence="2">The sequence shown here is derived from an EMBL/GenBank/DDBJ whole genome shotgun (WGS) entry which is preliminary data.</text>
</comment>
<feature type="compositionally biased region" description="Gly residues" evidence="1">
    <location>
        <begin position="99"/>
        <end position="111"/>
    </location>
</feature>
<protein>
    <submittedName>
        <fullName evidence="2">Uncharacterized protein</fullName>
    </submittedName>
</protein>
<sequence>MMERRQKQNYWARVIDRAKVYEDKCDLRKSYLDMKNCASVSIAFAENVDEFYNFGEMRGVLGRGGGRPMTAGDLLAMKRRRNNRHGGDKTPSSRRTQGVGFGGFGGEGGASYGWEFPTPSSRSGTDSPFASPKSRDFSRGNFSPKSLRTDKSSSSLRRQTFNAPLFSPPQPVHVGGGGSVFSTDGSSTVVTSEMKKAEQDRNEDDEPALSSDNDDDDGNGERDGALANTYRPHSALVVSATTEAISSLREKEPMSMSALIKTGSLSTLDMDGAGDLRPTNTGFGIRQIMKRDSELVDLLGDLAEEDGEQHGKRTRKNIIMTGRHSAIGDGNAMPVYEKHEDIEADRHFELNDIQKGRRGVILGQDVDSNLQPKHKKEMRDLIEADRTITMIEEKALRKQEMEDGKTRRRVQADWMWNLVASKYARILGEEFKTRLRARDSANKLNDAARKIQEAWRVYYEPIQTEKKRRIQVTLMKFSFRLLARLSRVRMRLAKRRVLKFYSDFSRQRFAFVMVKFRYNCTKLQRRIRSYHQCTKARILVLSMLWNDIEPHIKLAIEKAISTHVHGSYSDKWKGHISLSRFPELAQKINTVTTKCVALKKTIQKGINTVGATLPALILEEKRMRAEYHKKMGKGRKQSAIGRAMSEVSQKSMVPEAEKTKVIKQWLTKRRSVHGEYGWNLTRGGKVKATQLNMGNAAKMISGELDIRDHVEYTNNKILWPTFLMLTDEEGMEEFKEMVTEAVTLAINKKNDEIQAMVKKRMESEMDKTALKLGDLPGGYRWISEDDKGGGGKKKGNGTPSGGRKSSSKPEVFGGVHGTDEVFVMNSAPVGTPTSKVADKNKRGGGGEGGGEGGGGGGRGRRTKRVVEPKKKKVTAPPVSKTHALAAPKPLTLEVPDF</sequence>
<organism evidence="2 3">
    <name type="scientific">Triparma retinervis</name>
    <dbReference type="NCBI Taxonomy" id="2557542"/>
    <lineage>
        <taxon>Eukaryota</taxon>
        <taxon>Sar</taxon>
        <taxon>Stramenopiles</taxon>
        <taxon>Ochrophyta</taxon>
        <taxon>Bolidophyceae</taxon>
        <taxon>Parmales</taxon>
        <taxon>Triparmaceae</taxon>
        <taxon>Triparma</taxon>
    </lineage>
</organism>